<keyword evidence="12 14" id="KW-0472">Membrane</keyword>
<evidence type="ECO:0000256" key="12">
    <source>
        <dbReference type="ARBA" id="ARBA00023136"/>
    </source>
</evidence>
<organism evidence="15 16">
    <name type="scientific">Diabrotica virgifera virgifera</name>
    <name type="common">western corn rootworm</name>
    <dbReference type="NCBI Taxonomy" id="50390"/>
    <lineage>
        <taxon>Eukaryota</taxon>
        <taxon>Metazoa</taxon>
        <taxon>Ecdysozoa</taxon>
        <taxon>Arthropoda</taxon>
        <taxon>Hexapoda</taxon>
        <taxon>Insecta</taxon>
        <taxon>Pterygota</taxon>
        <taxon>Neoptera</taxon>
        <taxon>Endopterygota</taxon>
        <taxon>Coleoptera</taxon>
        <taxon>Polyphaga</taxon>
        <taxon>Cucujiformia</taxon>
        <taxon>Chrysomeloidea</taxon>
        <taxon>Chrysomelidae</taxon>
        <taxon>Galerucinae</taxon>
        <taxon>Diabroticina</taxon>
        <taxon>Diabroticites</taxon>
        <taxon>Diabrotica</taxon>
    </lineage>
</organism>
<name>A0ABM5JJ76_DIAVI</name>
<keyword evidence="6 13" id="KW-0479">Metal-binding</keyword>
<dbReference type="Proteomes" id="UP001652700">
    <property type="component" value="Unplaced"/>
</dbReference>
<evidence type="ECO:0000313" key="16">
    <source>
        <dbReference type="Proteomes" id="UP001652700"/>
    </source>
</evidence>
<evidence type="ECO:0000256" key="14">
    <source>
        <dbReference type="SAM" id="Phobius"/>
    </source>
</evidence>
<keyword evidence="14" id="KW-0812">Transmembrane</keyword>
<dbReference type="Gene3D" id="1.10.630.10">
    <property type="entry name" value="Cytochrome P450"/>
    <property type="match status" value="1"/>
</dbReference>
<dbReference type="InterPro" id="IPR017972">
    <property type="entry name" value="Cyt_P450_CS"/>
</dbReference>
<evidence type="ECO:0000256" key="2">
    <source>
        <dbReference type="ARBA" id="ARBA00004174"/>
    </source>
</evidence>
<evidence type="ECO:0000256" key="4">
    <source>
        <dbReference type="ARBA" id="ARBA00010617"/>
    </source>
</evidence>
<dbReference type="EnsemblMetazoa" id="XM_050642032.1">
    <property type="protein sequence ID" value="XP_050497989.1"/>
    <property type="gene ID" value="LOC114333885"/>
</dbReference>
<dbReference type="SUPFAM" id="SSF48264">
    <property type="entry name" value="Cytochrome P450"/>
    <property type="match status" value="1"/>
</dbReference>
<comment type="subcellular location">
    <subcellularLocation>
        <location evidence="3">Endoplasmic reticulum membrane</location>
        <topology evidence="3">Peripheral membrane protein</topology>
    </subcellularLocation>
    <subcellularLocation>
        <location evidence="2">Microsome membrane</location>
        <topology evidence="2">Peripheral membrane protein</topology>
    </subcellularLocation>
</comment>
<accession>A0ABM5JJ76</accession>
<dbReference type="PRINTS" id="PR00385">
    <property type="entry name" value="P450"/>
</dbReference>
<keyword evidence="8" id="KW-0492">Microsome</keyword>
<evidence type="ECO:0000256" key="8">
    <source>
        <dbReference type="ARBA" id="ARBA00022848"/>
    </source>
</evidence>
<comment type="cofactor">
    <cofactor evidence="1">
        <name>heme</name>
        <dbReference type="ChEBI" id="CHEBI:30413"/>
    </cofactor>
</comment>
<dbReference type="PANTHER" id="PTHR24292:SF54">
    <property type="entry name" value="CYP9F3-RELATED"/>
    <property type="match status" value="1"/>
</dbReference>
<evidence type="ECO:0000256" key="7">
    <source>
        <dbReference type="ARBA" id="ARBA00022824"/>
    </source>
</evidence>
<sequence>MCFTPTQFLSTDAIMLLTVVLVVAGLAVALCFFVRKRWHYWKDLNVEQADINYIFKNIYILFSKKTSFAEMTVIGYNKFPKSRYIGTYQLLKPMMLIKDPELLKDITVKSFDHFMDHTNQVSENSDPLWTKNLVALRGQQWRDMRSVLSPSFTSSKMKVMFTLMTECAQNFSKHFQKKKEDVVELELKETFTRFTNDVIATTAFGIKVDSLEDRDNEFYLMGRDVTNFTGTLKMLKFMIAAAFPRLANLLKITFFDNKTRNFFTKLIDKTVQVREDKGIVRPDMIHLLMEARKGVQIKEELTVDEGFATAKEVENLAEKVVSKEITNIDITAQALIFFLAGFETVASTMCFVGYELAANQDYQERLREEIMETLDQCHGSLSYEALLKMKYMDMFVSESLRKWPVAIMTERQCTKDYIIKPERPEEAPVTIKKGMSIWMPVYPIHRDSKYYPDPDKFDPDRFNEQNKSKINPYTYLPFGLGPRNCIGSRFALLEVKVVFFYLLRDFQIVPVEKSQIPLVISKKNFNLTSEGGFWFGLKRL</sequence>
<keyword evidence="14" id="KW-1133">Transmembrane helix</keyword>
<keyword evidence="10 13" id="KW-0408">Iron</keyword>
<proteinExistence type="inferred from homology"/>
<dbReference type="PANTHER" id="PTHR24292">
    <property type="entry name" value="CYTOCHROME P450"/>
    <property type="match status" value="1"/>
</dbReference>
<evidence type="ECO:0000256" key="13">
    <source>
        <dbReference type="RuleBase" id="RU000461"/>
    </source>
</evidence>
<dbReference type="InterPro" id="IPR002401">
    <property type="entry name" value="Cyt_P450_E_grp-I"/>
</dbReference>
<evidence type="ECO:0000256" key="11">
    <source>
        <dbReference type="ARBA" id="ARBA00023033"/>
    </source>
</evidence>
<evidence type="ECO:0000256" key="9">
    <source>
        <dbReference type="ARBA" id="ARBA00023002"/>
    </source>
</evidence>
<evidence type="ECO:0000256" key="6">
    <source>
        <dbReference type="ARBA" id="ARBA00022723"/>
    </source>
</evidence>
<keyword evidence="9 13" id="KW-0560">Oxidoreductase</keyword>
<dbReference type="InterPro" id="IPR001128">
    <property type="entry name" value="Cyt_P450"/>
</dbReference>
<keyword evidence="7" id="KW-0256">Endoplasmic reticulum</keyword>
<dbReference type="Pfam" id="PF00067">
    <property type="entry name" value="p450"/>
    <property type="match status" value="1"/>
</dbReference>
<dbReference type="CDD" id="cd11056">
    <property type="entry name" value="CYP6-like"/>
    <property type="match status" value="1"/>
</dbReference>
<evidence type="ECO:0000256" key="1">
    <source>
        <dbReference type="ARBA" id="ARBA00001971"/>
    </source>
</evidence>
<comment type="similarity">
    <text evidence="4 13">Belongs to the cytochrome P450 family.</text>
</comment>
<dbReference type="InterPro" id="IPR036396">
    <property type="entry name" value="Cyt_P450_sf"/>
</dbReference>
<evidence type="ECO:0000256" key="10">
    <source>
        <dbReference type="ARBA" id="ARBA00023004"/>
    </source>
</evidence>
<evidence type="ECO:0008006" key="17">
    <source>
        <dbReference type="Google" id="ProtNLM"/>
    </source>
</evidence>
<dbReference type="GeneID" id="114333885"/>
<dbReference type="PRINTS" id="PR00463">
    <property type="entry name" value="EP450I"/>
</dbReference>
<keyword evidence="5 13" id="KW-0349">Heme</keyword>
<evidence type="ECO:0000256" key="3">
    <source>
        <dbReference type="ARBA" id="ARBA00004406"/>
    </source>
</evidence>
<reference evidence="15" key="1">
    <citation type="submission" date="2025-05" db="UniProtKB">
        <authorList>
            <consortium name="EnsemblMetazoa"/>
        </authorList>
    </citation>
    <scope>IDENTIFICATION</scope>
</reference>
<dbReference type="InterPro" id="IPR050476">
    <property type="entry name" value="Insect_CytP450_Detox"/>
</dbReference>
<dbReference type="RefSeq" id="XP_050497989.1">
    <property type="nucleotide sequence ID" value="XM_050642032.1"/>
</dbReference>
<keyword evidence="11 13" id="KW-0503">Monooxygenase</keyword>
<protein>
    <recommendedName>
        <fullName evidence="17">Cytochrome P450 9e2-like</fullName>
    </recommendedName>
</protein>
<dbReference type="PROSITE" id="PS00086">
    <property type="entry name" value="CYTOCHROME_P450"/>
    <property type="match status" value="1"/>
</dbReference>
<evidence type="ECO:0000256" key="5">
    <source>
        <dbReference type="ARBA" id="ARBA00022617"/>
    </source>
</evidence>
<keyword evidence="16" id="KW-1185">Reference proteome</keyword>
<feature type="transmembrane region" description="Helical" evidence="14">
    <location>
        <begin position="13"/>
        <end position="34"/>
    </location>
</feature>
<evidence type="ECO:0000313" key="15">
    <source>
        <dbReference type="EnsemblMetazoa" id="XP_050497989.1"/>
    </source>
</evidence>